<keyword evidence="5 8" id="KW-0175">Coiled coil</keyword>
<dbReference type="SUPFAM" id="SSF52540">
    <property type="entry name" value="P-loop containing nucleoside triphosphate hydrolases"/>
    <property type="match status" value="1"/>
</dbReference>
<comment type="subcellular location">
    <subcellularLocation>
        <location evidence="1">Cytoplasm</location>
    </subcellularLocation>
</comment>
<sequence length="820" mass="90677">MVGKPQGGSAVNVTNVAGNGDAMSAGSNCDNNTVANEKMKVVVRVRPLQAREEPWPKAAEDIRGTEGNSTATITVQQSEVVWEKNGQLKILKADAVFTQGASQDSVYRSVSDCVDGLIAGFDCSVFAYGQTGTGKTYTMSGLQRDESVDIDVASPVLVNNGVVPRSVERLFAEIEREKRGSGGTLFSVYCSFIEIYNEKIFDILSPEVIPVNGNKSPDAKAVATKGSTTQRARWNSSLSAKDAKGLQIRQKLDGSVFVDGMTSRNVTNKAELLQAFREGSQHREVRDNLYNQFSSRGHAVFQITLRKTLANDGSSKINAKKTRLSRLFFVDLAGSEKWHVNGSDLTDKYATELASINKSLSALTNCVMALTQKERSHVPFRDSVLTRLLQPCLQGSGRTAFIVTISPSKACLEESFATLRFAERLKAIRCRPVRRSLFSNEMLGEQRLYYERQIQAMRAEVNRLRELLRKANQKPSEAAGSSSNAALVEENRRLKELLLQAERSRIDRNERSNNKNGKTIIAGGAIVKMSPQQFSARQMLKHTLSKGEEESNVTRQLRQDRQRNNTTDQLVDDTSHNQRKMGDQPRDRLTTLENQLQSKEARLNWMLEAEMEAQNAGAGKAPPDAAAVDSGDPLRPTVTRSWAVETRLRRQLVAVPPPLRDTQPDSGSGDRDEEKLNNHVETNNSAANQRKAEPVKRILPVLVESPPGSSRTDLTVDRHLASRQHVRHYTPSPPSESLSPTEQITAGNRRNRVNTIARSQPTGRSEPTTSSEQVKASSILKMVGSGSGDASGKTRGEIIEEYKRVRRVELEAMMRTMVQK</sequence>
<protein>
    <recommendedName>
        <fullName evidence="7">Kinesin-like protein</fullName>
    </recommendedName>
</protein>
<feature type="region of interest" description="Disordered" evidence="9">
    <location>
        <begin position="613"/>
        <end position="634"/>
    </location>
</feature>
<feature type="domain" description="Kinesin motor" evidence="10">
    <location>
        <begin position="38"/>
        <end position="428"/>
    </location>
</feature>
<dbReference type="PROSITE" id="PS50067">
    <property type="entry name" value="KINESIN_MOTOR_2"/>
    <property type="match status" value="1"/>
</dbReference>
<dbReference type="InterPro" id="IPR019821">
    <property type="entry name" value="Kinesin_motor_CS"/>
</dbReference>
<evidence type="ECO:0000256" key="4">
    <source>
        <dbReference type="ARBA" id="ARBA00022840"/>
    </source>
</evidence>
<dbReference type="Pfam" id="PF00225">
    <property type="entry name" value="Kinesin"/>
    <property type="match status" value="1"/>
</dbReference>
<dbReference type="Proteomes" id="UP000028582">
    <property type="component" value="Unassembled WGS sequence"/>
</dbReference>
<dbReference type="PANTHER" id="PTHR47969:SF15">
    <property type="entry name" value="CHROMOSOME-ASSOCIATED KINESIN KIF4A-RELATED"/>
    <property type="match status" value="1"/>
</dbReference>
<dbReference type="InterPro" id="IPR027417">
    <property type="entry name" value="P-loop_NTPase"/>
</dbReference>
<dbReference type="InterPro" id="IPR027640">
    <property type="entry name" value="Kinesin-like_fam"/>
</dbReference>
<keyword evidence="3 6" id="KW-0547">Nucleotide-binding</keyword>
<dbReference type="InterPro" id="IPR001752">
    <property type="entry name" value="Kinesin_motor_dom"/>
</dbReference>
<evidence type="ECO:0000256" key="8">
    <source>
        <dbReference type="SAM" id="Coils"/>
    </source>
</evidence>
<dbReference type="EMBL" id="ANJA01002077">
    <property type="protein sequence ID" value="ETO72283.1"/>
    <property type="molecule type" value="Genomic_DNA"/>
</dbReference>
<organism evidence="11 12">
    <name type="scientific">Phytophthora nicotianae P1976</name>
    <dbReference type="NCBI Taxonomy" id="1317066"/>
    <lineage>
        <taxon>Eukaryota</taxon>
        <taxon>Sar</taxon>
        <taxon>Stramenopiles</taxon>
        <taxon>Oomycota</taxon>
        <taxon>Peronosporomycetes</taxon>
        <taxon>Peronosporales</taxon>
        <taxon>Peronosporaceae</taxon>
        <taxon>Phytophthora</taxon>
    </lineage>
</organism>
<evidence type="ECO:0000259" key="10">
    <source>
        <dbReference type="PROSITE" id="PS50067"/>
    </source>
</evidence>
<evidence type="ECO:0000256" key="3">
    <source>
        <dbReference type="ARBA" id="ARBA00022741"/>
    </source>
</evidence>
<keyword evidence="6 7" id="KW-0505">Motor protein</keyword>
<dbReference type="GO" id="GO:0008017">
    <property type="term" value="F:microtubule binding"/>
    <property type="evidence" value="ECO:0007669"/>
    <property type="project" value="InterPro"/>
</dbReference>
<evidence type="ECO:0000256" key="6">
    <source>
        <dbReference type="PROSITE-ProRule" id="PRU00283"/>
    </source>
</evidence>
<evidence type="ECO:0000256" key="9">
    <source>
        <dbReference type="SAM" id="MobiDB-lite"/>
    </source>
</evidence>
<evidence type="ECO:0000256" key="7">
    <source>
        <dbReference type="RuleBase" id="RU000394"/>
    </source>
</evidence>
<keyword evidence="7" id="KW-0493">Microtubule</keyword>
<dbReference type="GO" id="GO:0005524">
    <property type="term" value="F:ATP binding"/>
    <property type="evidence" value="ECO:0007669"/>
    <property type="project" value="UniProtKB-UniRule"/>
</dbReference>
<feature type="compositionally biased region" description="Polar residues" evidence="9">
    <location>
        <begin position="679"/>
        <end position="688"/>
    </location>
</feature>
<feature type="region of interest" description="Disordered" evidence="9">
    <location>
        <begin position="655"/>
        <end position="693"/>
    </location>
</feature>
<feature type="coiled-coil region" evidence="8">
    <location>
        <begin position="454"/>
        <end position="507"/>
    </location>
</feature>
<dbReference type="OrthoDB" id="166620at2759"/>
<feature type="region of interest" description="Disordered" evidence="9">
    <location>
        <begin position="725"/>
        <end position="794"/>
    </location>
</feature>
<dbReference type="GO" id="GO:0003777">
    <property type="term" value="F:microtubule motor activity"/>
    <property type="evidence" value="ECO:0007669"/>
    <property type="project" value="InterPro"/>
</dbReference>
<name>A0A081A072_PHYNI</name>
<feature type="region of interest" description="Disordered" evidence="9">
    <location>
        <begin position="543"/>
        <end position="588"/>
    </location>
</feature>
<keyword evidence="4 6" id="KW-0067">ATP-binding</keyword>
<reference evidence="11 12" key="1">
    <citation type="submission" date="2013-11" db="EMBL/GenBank/DDBJ databases">
        <title>The Genome Sequence of Phytophthora parasitica P1976.</title>
        <authorList>
            <consortium name="The Broad Institute Genomics Platform"/>
            <person name="Russ C."/>
            <person name="Tyler B."/>
            <person name="Panabieres F."/>
            <person name="Shan W."/>
            <person name="Tripathy S."/>
            <person name="Grunwald N."/>
            <person name="Machado M."/>
            <person name="Johnson C.S."/>
            <person name="Walker B."/>
            <person name="Young S."/>
            <person name="Zeng Q."/>
            <person name="Gargeya S."/>
            <person name="Fitzgerald M."/>
            <person name="Haas B."/>
            <person name="Abouelleil A."/>
            <person name="Allen A.W."/>
            <person name="Alvarado L."/>
            <person name="Arachchi H.M."/>
            <person name="Berlin A.M."/>
            <person name="Chapman S.B."/>
            <person name="Gainer-Dewar J."/>
            <person name="Goldberg J."/>
            <person name="Griggs A."/>
            <person name="Gujja S."/>
            <person name="Hansen M."/>
            <person name="Howarth C."/>
            <person name="Imamovic A."/>
            <person name="Ireland A."/>
            <person name="Larimer J."/>
            <person name="McCowan C."/>
            <person name="Murphy C."/>
            <person name="Pearson M."/>
            <person name="Poon T.W."/>
            <person name="Priest M."/>
            <person name="Roberts A."/>
            <person name="Saif S."/>
            <person name="Shea T."/>
            <person name="Sisk P."/>
            <person name="Sykes S."/>
            <person name="Wortman J."/>
            <person name="Nusbaum C."/>
            <person name="Birren B."/>
        </authorList>
    </citation>
    <scope>NUCLEOTIDE SEQUENCE [LARGE SCALE GENOMIC DNA]</scope>
    <source>
        <strain evidence="11 12">P1976</strain>
    </source>
</reference>
<evidence type="ECO:0000256" key="1">
    <source>
        <dbReference type="ARBA" id="ARBA00004496"/>
    </source>
</evidence>
<dbReference type="GO" id="GO:0051231">
    <property type="term" value="P:spindle elongation"/>
    <property type="evidence" value="ECO:0007669"/>
    <property type="project" value="TreeGrafter"/>
</dbReference>
<dbReference type="PRINTS" id="PR00380">
    <property type="entry name" value="KINESINHEAVY"/>
</dbReference>
<dbReference type="GO" id="GO:0005875">
    <property type="term" value="C:microtubule associated complex"/>
    <property type="evidence" value="ECO:0007669"/>
    <property type="project" value="TreeGrafter"/>
</dbReference>
<comment type="similarity">
    <text evidence="6 7">Belongs to the TRAFAC class myosin-kinesin ATPase superfamily. Kinesin family.</text>
</comment>
<feature type="compositionally biased region" description="Basic and acidic residues" evidence="9">
    <location>
        <begin position="573"/>
        <end position="588"/>
    </location>
</feature>
<dbReference type="Gene3D" id="3.40.850.10">
    <property type="entry name" value="Kinesin motor domain"/>
    <property type="match status" value="1"/>
</dbReference>
<comment type="caution">
    <text evidence="11">The sequence shown here is derived from an EMBL/GenBank/DDBJ whole genome shotgun (WGS) entry which is preliminary data.</text>
</comment>
<dbReference type="GO" id="GO:0007018">
    <property type="term" value="P:microtubule-based movement"/>
    <property type="evidence" value="ECO:0007669"/>
    <property type="project" value="InterPro"/>
</dbReference>
<dbReference type="SMART" id="SM00129">
    <property type="entry name" value="KISc"/>
    <property type="match status" value="1"/>
</dbReference>
<evidence type="ECO:0000313" key="11">
    <source>
        <dbReference type="EMBL" id="ETO72283.1"/>
    </source>
</evidence>
<feature type="compositionally biased region" description="Polar residues" evidence="9">
    <location>
        <begin position="743"/>
        <end position="776"/>
    </location>
</feature>
<dbReference type="AlphaFoldDB" id="A0A081A072"/>
<accession>A0A081A072</accession>
<feature type="binding site" evidence="6">
    <location>
        <begin position="129"/>
        <end position="136"/>
    </location>
    <ligand>
        <name>ATP</name>
        <dbReference type="ChEBI" id="CHEBI:30616"/>
    </ligand>
</feature>
<dbReference type="GO" id="GO:0005737">
    <property type="term" value="C:cytoplasm"/>
    <property type="evidence" value="ECO:0007669"/>
    <property type="project" value="UniProtKB-SubCell"/>
</dbReference>
<feature type="compositionally biased region" description="Low complexity" evidence="9">
    <location>
        <begin position="616"/>
        <end position="627"/>
    </location>
</feature>
<gene>
    <name evidence="11" type="ORF">F444_11558</name>
</gene>
<feature type="compositionally biased region" description="Basic and acidic residues" evidence="9">
    <location>
        <begin position="668"/>
        <end position="678"/>
    </location>
</feature>
<dbReference type="PROSITE" id="PS00411">
    <property type="entry name" value="KINESIN_MOTOR_1"/>
    <property type="match status" value="1"/>
</dbReference>
<dbReference type="GO" id="GO:0007052">
    <property type="term" value="P:mitotic spindle organization"/>
    <property type="evidence" value="ECO:0007669"/>
    <property type="project" value="TreeGrafter"/>
</dbReference>
<dbReference type="InterPro" id="IPR036961">
    <property type="entry name" value="Kinesin_motor_dom_sf"/>
</dbReference>
<evidence type="ECO:0000256" key="2">
    <source>
        <dbReference type="ARBA" id="ARBA00022490"/>
    </source>
</evidence>
<proteinExistence type="inferred from homology"/>
<dbReference type="GO" id="GO:0005874">
    <property type="term" value="C:microtubule"/>
    <property type="evidence" value="ECO:0007669"/>
    <property type="project" value="UniProtKB-KW"/>
</dbReference>
<evidence type="ECO:0000313" key="12">
    <source>
        <dbReference type="Proteomes" id="UP000028582"/>
    </source>
</evidence>
<evidence type="ECO:0000256" key="5">
    <source>
        <dbReference type="ARBA" id="ARBA00023054"/>
    </source>
</evidence>
<keyword evidence="2" id="KW-0963">Cytoplasm</keyword>
<dbReference type="PANTHER" id="PTHR47969">
    <property type="entry name" value="CHROMOSOME-ASSOCIATED KINESIN KIF4A-RELATED"/>
    <property type="match status" value="1"/>
</dbReference>